<reference evidence="3 4" key="1">
    <citation type="submission" date="2019-05" db="EMBL/GenBank/DDBJ databases">
        <authorList>
            <person name="Lee S.D."/>
        </authorList>
    </citation>
    <scope>NUCLEOTIDE SEQUENCE [LARGE SCALE GENOMIC DNA]</scope>
    <source>
        <strain evidence="3 4">C5-26</strain>
    </source>
</reference>
<evidence type="ECO:0000313" key="3">
    <source>
        <dbReference type="EMBL" id="TWP32849.1"/>
    </source>
</evidence>
<feature type="region of interest" description="Disordered" evidence="1">
    <location>
        <begin position="226"/>
        <end position="258"/>
    </location>
</feature>
<dbReference type="Pfam" id="PF13546">
    <property type="entry name" value="DDE_5"/>
    <property type="match status" value="1"/>
</dbReference>
<accession>A0A563DRQ0</accession>
<feature type="domain" description="Transposase IS701-like DDE" evidence="2">
    <location>
        <begin position="32"/>
        <end position="276"/>
    </location>
</feature>
<evidence type="ECO:0000313" key="4">
    <source>
        <dbReference type="Proteomes" id="UP000320244"/>
    </source>
</evidence>
<reference evidence="3 4" key="2">
    <citation type="submission" date="2019-08" db="EMBL/GenBank/DDBJ databases">
        <title>Jejuicoccus antrihumi gen. nov., sp. nov., a new member of the family Dermacoccaceae isolated from a cave.</title>
        <authorList>
            <person name="Schumann P."/>
            <person name="Kim I.S."/>
        </authorList>
    </citation>
    <scope>NUCLEOTIDE SEQUENCE [LARGE SCALE GENOMIC DNA]</scope>
    <source>
        <strain evidence="3 4">C5-26</strain>
    </source>
</reference>
<dbReference type="Proteomes" id="UP000320244">
    <property type="component" value="Unassembled WGS sequence"/>
</dbReference>
<name>A0A563DRQ0_9MICO</name>
<dbReference type="EMBL" id="VCQV01000055">
    <property type="protein sequence ID" value="TWP32849.1"/>
    <property type="molecule type" value="Genomic_DNA"/>
</dbReference>
<proteinExistence type="predicted"/>
<feature type="region of interest" description="Disordered" evidence="1">
    <location>
        <begin position="417"/>
        <end position="457"/>
    </location>
</feature>
<keyword evidence="4" id="KW-1185">Reference proteome</keyword>
<dbReference type="SUPFAM" id="SSF53098">
    <property type="entry name" value="Ribonuclease H-like"/>
    <property type="match status" value="1"/>
</dbReference>
<organism evidence="3 4">
    <name type="scientific">Leekyejoonella antrihumi</name>
    <dbReference type="NCBI Taxonomy" id="1660198"/>
    <lineage>
        <taxon>Bacteria</taxon>
        <taxon>Bacillati</taxon>
        <taxon>Actinomycetota</taxon>
        <taxon>Actinomycetes</taxon>
        <taxon>Micrococcales</taxon>
        <taxon>Dermacoccaceae</taxon>
        <taxon>Leekyejoonella</taxon>
    </lineage>
</organism>
<dbReference type="InterPro" id="IPR012337">
    <property type="entry name" value="RNaseH-like_sf"/>
</dbReference>
<evidence type="ECO:0000259" key="2">
    <source>
        <dbReference type="Pfam" id="PF13546"/>
    </source>
</evidence>
<comment type="caution">
    <text evidence="3">The sequence shown here is derived from an EMBL/GenBank/DDBJ whole genome shotgun (WGS) entry which is preliminary data.</text>
</comment>
<protein>
    <submittedName>
        <fullName evidence="3">Transposase</fullName>
    </submittedName>
</protein>
<evidence type="ECO:0000256" key="1">
    <source>
        <dbReference type="SAM" id="MobiDB-lite"/>
    </source>
</evidence>
<sequence>MLMSTRRSRLATAIPPVVTLTEFRSRFHRSLTSWGDALFELTDAILCAPAPVVSVPGLSLEPVFRRSHGSLYKALDQGRVDADALRDLLAKDRPPDWPLVFAVDASTWARCDAETSPERGFYYSASKHSAGKPIVAGWSYQWVTGLDWANDSWTAPMDARRISPADDAVRVTTDQARDLVDRLGHTEATPVFVSDAGYDAPALTHELTDVRADLVVRIRDDRVFYTDPPERQPGTRGLPRRHGDRVKLSKPDTWPAPDQTLTAEDSRYGAVNVTAWHGLHPELGRRGHWTDLEQLPIVCGTIIRVEVEHLPKPTSRTKKTLWLWAAGPDLDLDVCWRAYLRRFDIEHGFRFVKNTLGWTTPALRTPEQADRWTWPILAAYTQLRLARTLVADLRLPWERRRPPGRLTPARVRRGFRRLATTLGTPASPPKSRSPGHGRPKGTSKPPRTRYPAIKKAA</sequence>
<dbReference type="InterPro" id="IPR038721">
    <property type="entry name" value="IS701-like_DDE_dom"/>
</dbReference>
<dbReference type="OrthoDB" id="3339508at2"/>
<dbReference type="AlphaFoldDB" id="A0A563DRQ0"/>
<gene>
    <name evidence="3" type="ORF">FGL98_23065</name>
</gene>
<dbReference type="NCBIfam" id="NF041680">
    <property type="entry name" value="transp_NF041680"/>
    <property type="match status" value="1"/>
</dbReference>